<organism evidence="2 3">
    <name type="scientific">Phocaeicola coprocola</name>
    <dbReference type="NCBI Taxonomy" id="310298"/>
    <lineage>
        <taxon>Bacteria</taxon>
        <taxon>Pseudomonadati</taxon>
        <taxon>Bacteroidota</taxon>
        <taxon>Bacteroidia</taxon>
        <taxon>Bacteroidales</taxon>
        <taxon>Bacteroidaceae</taxon>
        <taxon>Phocaeicola</taxon>
    </lineage>
</organism>
<name>A0A921FDG1_9BACT</name>
<feature type="signal peptide" evidence="1">
    <location>
        <begin position="1"/>
        <end position="30"/>
    </location>
</feature>
<reference evidence="2" key="2">
    <citation type="submission" date="2021-09" db="EMBL/GenBank/DDBJ databases">
        <authorList>
            <person name="Gilroy R."/>
        </authorList>
    </citation>
    <scope>NUCLEOTIDE SEQUENCE</scope>
    <source>
        <strain evidence="2">CHK165-8395</strain>
    </source>
</reference>
<gene>
    <name evidence="2" type="ORF">K8U81_07765</name>
</gene>
<accession>A0A921FDG1</accession>
<dbReference type="EMBL" id="DYXD01000173">
    <property type="protein sequence ID" value="HJF08071.1"/>
    <property type="molecule type" value="Genomic_DNA"/>
</dbReference>
<protein>
    <recommendedName>
        <fullName evidence="4">Lipoprotein</fullName>
    </recommendedName>
</protein>
<evidence type="ECO:0000256" key="1">
    <source>
        <dbReference type="SAM" id="SignalP"/>
    </source>
</evidence>
<sequence>MKKIITKCIPMCVALLLCVLIAGCSNSDSADRGFTDFEHIEDEYLETISNLDWPEGVTLPESLEGEDTGRSFQIGYGDTRASNLWEYCWMKEWLDSYNIDPERAQKALEELETAFDMPYMGEDRCDDATRNYLRENIDKAKLGDPSGFMECIEVNYAN</sequence>
<reference evidence="2" key="1">
    <citation type="journal article" date="2021" name="PeerJ">
        <title>Extensive microbial diversity within the chicken gut microbiome revealed by metagenomics and culture.</title>
        <authorList>
            <person name="Gilroy R."/>
            <person name="Ravi A."/>
            <person name="Getino M."/>
            <person name="Pursley I."/>
            <person name="Horton D.L."/>
            <person name="Alikhan N.F."/>
            <person name="Baker D."/>
            <person name="Gharbi K."/>
            <person name="Hall N."/>
            <person name="Watson M."/>
            <person name="Adriaenssens E.M."/>
            <person name="Foster-Nyarko E."/>
            <person name="Jarju S."/>
            <person name="Secka A."/>
            <person name="Antonio M."/>
            <person name="Oren A."/>
            <person name="Chaudhuri R.R."/>
            <person name="La Ragione R."/>
            <person name="Hildebrand F."/>
            <person name="Pallen M.J."/>
        </authorList>
    </citation>
    <scope>NUCLEOTIDE SEQUENCE</scope>
    <source>
        <strain evidence="2">CHK165-8395</strain>
    </source>
</reference>
<feature type="chain" id="PRO_5037034499" description="Lipoprotein" evidence="1">
    <location>
        <begin position="31"/>
        <end position="158"/>
    </location>
</feature>
<evidence type="ECO:0000313" key="3">
    <source>
        <dbReference type="Proteomes" id="UP000718012"/>
    </source>
</evidence>
<proteinExistence type="predicted"/>
<dbReference type="PROSITE" id="PS51257">
    <property type="entry name" value="PROKAR_LIPOPROTEIN"/>
    <property type="match status" value="1"/>
</dbReference>
<dbReference type="AlphaFoldDB" id="A0A921FDG1"/>
<comment type="caution">
    <text evidence="2">The sequence shown here is derived from an EMBL/GenBank/DDBJ whole genome shotgun (WGS) entry which is preliminary data.</text>
</comment>
<evidence type="ECO:0000313" key="2">
    <source>
        <dbReference type="EMBL" id="HJF08071.1"/>
    </source>
</evidence>
<evidence type="ECO:0008006" key="4">
    <source>
        <dbReference type="Google" id="ProtNLM"/>
    </source>
</evidence>
<keyword evidence="1" id="KW-0732">Signal</keyword>
<dbReference type="Proteomes" id="UP000718012">
    <property type="component" value="Unassembled WGS sequence"/>
</dbReference>